<dbReference type="GO" id="GO:0009252">
    <property type="term" value="P:peptidoglycan biosynthetic process"/>
    <property type="evidence" value="ECO:0007669"/>
    <property type="project" value="UniProtKB-UniRule"/>
</dbReference>
<evidence type="ECO:0000256" key="4">
    <source>
        <dbReference type="ARBA" id="ARBA00022490"/>
    </source>
</evidence>
<dbReference type="AlphaFoldDB" id="A0A9D1NCY5"/>
<name>A0A9D1NCY5_9FIRM</name>
<keyword evidence="5 14" id="KW-0436">Ligase</keyword>
<evidence type="ECO:0000259" key="16">
    <source>
        <dbReference type="Pfam" id="PF02875"/>
    </source>
</evidence>
<dbReference type="GO" id="GO:0071555">
    <property type="term" value="P:cell wall organization"/>
    <property type="evidence" value="ECO:0007669"/>
    <property type="project" value="UniProtKB-KW"/>
</dbReference>
<dbReference type="Pfam" id="PF08245">
    <property type="entry name" value="Mur_ligase_M"/>
    <property type="match status" value="1"/>
</dbReference>
<dbReference type="PANTHER" id="PTHR43445">
    <property type="entry name" value="UDP-N-ACETYLMURAMATE--L-ALANINE LIGASE-RELATED"/>
    <property type="match status" value="1"/>
</dbReference>
<feature type="domain" description="Mur ligase C-terminal" evidence="16">
    <location>
        <begin position="311"/>
        <end position="441"/>
    </location>
</feature>
<dbReference type="Pfam" id="PF02875">
    <property type="entry name" value="Mur_ligase_C"/>
    <property type="match status" value="1"/>
</dbReference>
<evidence type="ECO:0000259" key="15">
    <source>
        <dbReference type="Pfam" id="PF01225"/>
    </source>
</evidence>
<dbReference type="InterPro" id="IPR005758">
    <property type="entry name" value="UDP-N-AcMur_Ala_ligase_MurC"/>
</dbReference>
<comment type="caution">
    <text evidence="18">The sequence shown here is derived from an EMBL/GenBank/DDBJ whole genome shotgun (WGS) entry which is preliminary data.</text>
</comment>
<evidence type="ECO:0000256" key="8">
    <source>
        <dbReference type="ARBA" id="ARBA00022840"/>
    </source>
</evidence>
<comment type="catalytic activity">
    <reaction evidence="13 14">
        <text>UDP-N-acetyl-alpha-D-muramate + L-alanine + ATP = UDP-N-acetyl-alpha-D-muramoyl-L-alanine + ADP + phosphate + H(+)</text>
        <dbReference type="Rhea" id="RHEA:23372"/>
        <dbReference type="ChEBI" id="CHEBI:15378"/>
        <dbReference type="ChEBI" id="CHEBI:30616"/>
        <dbReference type="ChEBI" id="CHEBI:43474"/>
        <dbReference type="ChEBI" id="CHEBI:57972"/>
        <dbReference type="ChEBI" id="CHEBI:70757"/>
        <dbReference type="ChEBI" id="CHEBI:83898"/>
        <dbReference type="ChEBI" id="CHEBI:456216"/>
        <dbReference type="EC" id="6.3.2.8"/>
    </reaction>
</comment>
<comment type="similarity">
    <text evidence="14">Belongs to the MurCDEF family.</text>
</comment>
<gene>
    <name evidence="14 18" type="primary">murC</name>
    <name evidence="18" type="ORF">IAB14_06980</name>
</gene>
<dbReference type="InterPro" id="IPR004101">
    <property type="entry name" value="Mur_ligase_C"/>
</dbReference>
<dbReference type="SUPFAM" id="SSF53244">
    <property type="entry name" value="MurD-like peptide ligases, peptide-binding domain"/>
    <property type="match status" value="1"/>
</dbReference>
<sequence length="451" mass="49155">MSCLGAIQSVHFVGAGGVSMSALAKLMLMWGKRVSCSDLSYNDRMVELNEWGAKVWVGHQPASIDAELIVYSLAVPHDDPELEYGRNNGIATVPRQGFLAELCREFDTVVAVAGTHGKTTTTAMIAAVFRQADLAFSAHIGGDVPGVGNAVFRGRRYFVTEACEYGRSFLALRPDCAVVTNLEWDHPDTYPDAADLEAAFGQFASNVCKGGFAVVNGESFSRMKMCRNVDVTTFGDERTFDYAFGQVRGLQDGCFGFKIFKNARPAATVELSVPGYHNVFNATTAYAVCDRLGIASDLIVAALEGFSGVGRRFEYKGSVKGCRVYVDYAHHPTEIRMAIETAKQLARREVIVVFQPHTYSRTASLMTEFCEELSRADRLLIAKEYAARETPDAGKSAEDLYRALRDTMGNRVRYCDDTLTIAREALRAAGEGCVLLVLGAGDVDLVASLLV</sequence>
<dbReference type="EMBL" id="DVOH01000057">
    <property type="protein sequence ID" value="HIV00838.1"/>
    <property type="molecule type" value="Genomic_DNA"/>
</dbReference>
<dbReference type="PANTHER" id="PTHR43445:SF3">
    <property type="entry name" value="UDP-N-ACETYLMURAMATE--L-ALANINE LIGASE"/>
    <property type="match status" value="1"/>
</dbReference>
<dbReference type="InterPro" id="IPR013221">
    <property type="entry name" value="Mur_ligase_cen"/>
</dbReference>
<evidence type="ECO:0000256" key="10">
    <source>
        <dbReference type="ARBA" id="ARBA00022984"/>
    </source>
</evidence>
<reference evidence="18" key="1">
    <citation type="submission" date="2020-10" db="EMBL/GenBank/DDBJ databases">
        <authorList>
            <person name="Gilroy R."/>
        </authorList>
    </citation>
    <scope>NUCLEOTIDE SEQUENCE</scope>
    <source>
        <strain evidence="18">23406</strain>
    </source>
</reference>
<dbReference type="InterPro" id="IPR036565">
    <property type="entry name" value="Mur-like_cat_sf"/>
</dbReference>
<evidence type="ECO:0000256" key="6">
    <source>
        <dbReference type="ARBA" id="ARBA00022618"/>
    </source>
</evidence>
<evidence type="ECO:0000256" key="12">
    <source>
        <dbReference type="ARBA" id="ARBA00023316"/>
    </source>
</evidence>
<dbReference type="InterPro" id="IPR036615">
    <property type="entry name" value="Mur_ligase_C_dom_sf"/>
</dbReference>
<dbReference type="Gene3D" id="3.40.50.720">
    <property type="entry name" value="NAD(P)-binding Rossmann-like Domain"/>
    <property type="match status" value="1"/>
</dbReference>
<evidence type="ECO:0000256" key="11">
    <source>
        <dbReference type="ARBA" id="ARBA00023306"/>
    </source>
</evidence>
<keyword evidence="12 14" id="KW-0961">Cell wall biogenesis/degradation</keyword>
<keyword evidence="6 14" id="KW-0132">Cell division</keyword>
<comment type="pathway">
    <text evidence="2 14">Cell wall biogenesis; peptidoglycan biosynthesis.</text>
</comment>
<evidence type="ECO:0000256" key="5">
    <source>
        <dbReference type="ARBA" id="ARBA00022598"/>
    </source>
</evidence>
<evidence type="ECO:0000256" key="13">
    <source>
        <dbReference type="ARBA" id="ARBA00047833"/>
    </source>
</evidence>
<evidence type="ECO:0000259" key="17">
    <source>
        <dbReference type="Pfam" id="PF08245"/>
    </source>
</evidence>
<dbReference type="Pfam" id="PF01225">
    <property type="entry name" value="Mur_ligase"/>
    <property type="match status" value="1"/>
</dbReference>
<keyword evidence="4 14" id="KW-0963">Cytoplasm</keyword>
<feature type="domain" description="Mur ligase N-terminal catalytic" evidence="15">
    <location>
        <begin position="10"/>
        <end position="106"/>
    </location>
</feature>
<evidence type="ECO:0000256" key="7">
    <source>
        <dbReference type="ARBA" id="ARBA00022741"/>
    </source>
</evidence>
<keyword evidence="11 14" id="KW-0131">Cell cycle</keyword>
<evidence type="ECO:0000256" key="3">
    <source>
        <dbReference type="ARBA" id="ARBA00012211"/>
    </source>
</evidence>
<dbReference type="Proteomes" id="UP000886891">
    <property type="component" value="Unassembled WGS sequence"/>
</dbReference>
<keyword evidence="8 14" id="KW-0067">ATP-binding</keyword>
<feature type="domain" description="Mur ligase central" evidence="17">
    <location>
        <begin position="112"/>
        <end position="288"/>
    </location>
</feature>
<dbReference type="GO" id="GO:0008360">
    <property type="term" value="P:regulation of cell shape"/>
    <property type="evidence" value="ECO:0007669"/>
    <property type="project" value="UniProtKB-KW"/>
</dbReference>
<dbReference type="Gene3D" id="3.90.190.20">
    <property type="entry name" value="Mur ligase, C-terminal domain"/>
    <property type="match status" value="1"/>
</dbReference>
<organism evidence="18 19">
    <name type="scientific">Candidatus Stercoripulliclostridium merdipullorum</name>
    <dbReference type="NCBI Taxonomy" id="2840952"/>
    <lineage>
        <taxon>Bacteria</taxon>
        <taxon>Bacillati</taxon>
        <taxon>Bacillota</taxon>
        <taxon>Clostridia</taxon>
        <taxon>Eubacteriales</taxon>
        <taxon>Candidatus Stercoripulliclostridium</taxon>
    </lineage>
</organism>
<dbReference type="SUPFAM" id="SSF53623">
    <property type="entry name" value="MurD-like peptide ligases, catalytic domain"/>
    <property type="match status" value="1"/>
</dbReference>
<comment type="subcellular location">
    <subcellularLocation>
        <location evidence="1 14">Cytoplasm</location>
    </subcellularLocation>
</comment>
<dbReference type="Gene3D" id="3.40.1190.10">
    <property type="entry name" value="Mur-like, catalytic domain"/>
    <property type="match status" value="1"/>
</dbReference>
<comment type="function">
    <text evidence="14">Cell wall formation.</text>
</comment>
<evidence type="ECO:0000256" key="2">
    <source>
        <dbReference type="ARBA" id="ARBA00004752"/>
    </source>
</evidence>
<dbReference type="InterPro" id="IPR050061">
    <property type="entry name" value="MurCDEF_pg_biosynth"/>
</dbReference>
<evidence type="ECO:0000256" key="9">
    <source>
        <dbReference type="ARBA" id="ARBA00022960"/>
    </source>
</evidence>
<reference evidence="18" key="2">
    <citation type="journal article" date="2021" name="PeerJ">
        <title>Extensive microbial diversity within the chicken gut microbiome revealed by metagenomics and culture.</title>
        <authorList>
            <person name="Gilroy R."/>
            <person name="Ravi A."/>
            <person name="Getino M."/>
            <person name="Pursley I."/>
            <person name="Horton D.L."/>
            <person name="Alikhan N.F."/>
            <person name="Baker D."/>
            <person name="Gharbi K."/>
            <person name="Hall N."/>
            <person name="Watson M."/>
            <person name="Adriaenssens E.M."/>
            <person name="Foster-Nyarko E."/>
            <person name="Jarju S."/>
            <person name="Secka A."/>
            <person name="Antonio M."/>
            <person name="Oren A."/>
            <person name="Chaudhuri R.R."/>
            <person name="La Ragione R."/>
            <person name="Hildebrand F."/>
            <person name="Pallen M.J."/>
        </authorList>
    </citation>
    <scope>NUCLEOTIDE SEQUENCE</scope>
    <source>
        <strain evidence="18">23406</strain>
    </source>
</reference>
<dbReference type="GO" id="GO:0005524">
    <property type="term" value="F:ATP binding"/>
    <property type="evidence" value="ECO:0007669"/>
    <property type="project" value="UniProtKB-UniRule"/>
</dbReference>
<dbReference type="GO" id="GO:0051301">
    <property type="term" value="P:cell division"/>
    <property type="evidence" value="ECO:0007669"/>
    <property type="project" value="UniProtKB-KW"/>
</dbReference>
<proteinExistence type="inferred from homology"/>
<evidence type="ECO:0000313" key="18">
    <source>
        <dbReference type="EMBL" id="HIV00838.1"/>
    </source>
</evidence>
<dbReference type="HAMAP" id="MF_00046">
    <property type="entry name" value="MurC"/>
    <property type="match status" value="1"/>
</dbReference>
<feature type="binding site" evidence="14">
    <location>
        <begin position="114"/>
        <end position="120"/>
    </location>
    <ligand>
        <name>ATP</name>
        <dbReference type="ChEBI" id="CHEBI:30616"/>
    </ligand>
</feature>
<dbReference type="NCBIfam" id="TIGR01082">
    <property type="entry name" value="murC"/>
    <property type="match status" value="1"/>
</dbReference>
<evidence type="ECO:0000313" key="19">
    <source>
        <dbReference type="Proteomes" id="UP000886891"/>
    </source>
</evidence>
<dbReference type="GO" id="GO:0005737">
    <property type="term" value="C:cytoplasm"/>
    <property type="evidence" value="ECO:0007669"/>
    <property type="project" value="UniProtKB-SubCell"/>
</dbReference>
<protein>
    <recommendedName>
        <fullName evidence="3 14">UDP-N-acetylmuramate--L-alanine ligase</fullName>
        <ecNumber evidence="3 14">6.3.2.8</ecNumber>
    </recommendedName>
    <alternativeName>
        <fullName evidence="14">UDP-N-acetylmuramoyl-L-alanine synthetase</fullName>
    </alternativeName>
</protein>
<dbReference type="SUPFAM" id="SSF51984">
    <property type="entry name" value="MurCD N-terminal domain"/>
    <property type="match status" value="1"/>
</dbReference>
<dbReference type="EC" id="6.3.2.8" evidence="3 14"/>
<keyword evidence="9 14" id="KW-0133">Cell shape</keyword>
<keyword evidence="10 14" id="KW-0573">Peptidoglycan synthesis</keyword>
<evidence type="ECO:0000256" key="14">
    <source>
        <dbReference type="HAMAP-Rule" id="MF_00046"/>
    </source>
</evidence>
<keyword evidence="7 14" id="KW-0547">Nucleotide-binding</keyword>
<dbReference type="InterPro" id="IPR000713">
    <property type="entry name" value="Mur_ligase_N"/>
</dbReference>
<accession>A0A9D1NCY5</accession>
<dbReference type="GO" id="GO:0008763">
    <property type="term" value="F:UDP-N-acetylmuramate-L-alanine ligase activity"/>
    <property type="evidence" value="ECO:0007669"/>
    <property type="project" value="UniProtKB-UniRule"/>
</dbReference>
<evidence type="ECO:0000256" key="1">
    <source>
        <dbReference type="ARBA" id="ARBA00004496"/>
    </source>
</evidence>